<sequence length="151" mass="17416">ARQCWFAESMSHTGRESRSAMSAIGRDKNFVAQFSTAGKYRFSFHLSNWSPNSRRQFMTQAGSSVPPSPSASALTENFVMEASQSIFFEAMECCLEDDTLTIMDVERLVWLRDENQNRRMRQFLQQRHYATNCKSLQDCNHPQASQVCKRL</sequence>
<proteinExistence type="predicted"/>
<dbReference type="EMBL" id="GBHO01023024">
    <property type="protein sequence ID" value="JAG20580.1"/>
    <property type="molecule type" value="Transcribed_RNA"/>
</dbReference>
<evidence type="ECO:0000313" key="1">
    <source>
        <dbReference type="EMBL" id="JAG20580.1"/>
    </source>
</evidence>
<reference evidence="1" key="1">
    <citation type="journal article" date="2014" name="PLoS ONE">
        <title>Transcriptome-Based Identification of ABC Transporters in the Western Tarnished Plant Bug Lygus hesperus.</title>
        <authorList>
            <person name="Hull J.J."/>
            <person name="Chaney K."/>
            <person name="Geib S.M."/>
            <person name="Fabrick J.A."/>
            <person name="Brent C.S."/>
            <person name="Walsh D."/>
            <person name="Lavine L.C."/>
        </authorList>
    </citation>
    <scope>NUCLEOTIDE SEQUENCE</scope>
</reference>
<feature type="non-terminal residue" evidence="1">
    <location>
        <position position="151"/>
    </location>
</feature>
<organism evidence="1">
    <name type="scientific">Lygus hesperus</name>
    <name type="common">Western plant bug</name>
    <dbReference type="NCBI Taxonomy" id="30085"/>
    <lineage>
        <taxon>Eukaryota</taxon>
        <taxon>Metazoa</taxon>
        <taxon>Ecdysozoa</taxon>
        <taxon>Arthropoda</taxon>
        <taxon>Hexapoda</taxon>
        <taxon>Insecta</taxon>
        <taxon>Pterygota</taxon>
        <taxon>Neoptera</taxon>
        <taxon>Paraneoptera</taxon>
        <taxon>Hemiptera</taxon>
        <taxon>Heteroptera</taxon>
        <taxon>Panheteroptera</taxon>
        <taxon>Cimicomorpha</taxon>
        <taxon>Miridae</taxon>
        <taxon>Mirini</taxon>
        <taxon>Lygus</taxon>
    </lineage>
</organism>
<feature type="non-terminal residue" evidence="1">
    <location>
        <position position="1"/>
    </location>
</feature>
<protein>
    <submittedName>
        <fullName evidence="1">Uncharacterized protein</fullName>
    </submittedName>
</protein>
<gene>
    <name evidence="1" type="ORF">CM83_102172</name>
</gene>
<dbReference type="AlphaFoldDB" id="A0A0A9XTV6"/>
<name>A0A0A9XTV6_LYGHE</name>
<reference evidence="1" key="2">
    <citation type="submission" date="2014-07" db="EMBL/GenBank/DDBJ databases">
        <authorList>
            <person name="Hull J."/>
        </authorList>
    </citation>
    <scope>NUCLEOTIDE SEQUENCE</scope>
</reference>
<accession>A0A0A9XTV6</accession>